<dbReference type="InterPro" id="IPR020845">
    <property type="entry name" value="AMP-binding_CS"/>
</dbReference>
<dbReference type="InterPro" id="IPR050237">
    <property type="entry name" value="ATP-dep_AMP-bd_enzyme"/>
</dbReference>
<protein>
    <submittedName>
        <fullName evidence="3">Acyl-CoA synthetase</fullName>
    </submittedName>
</protein>
<dbReference type="Pfam" id="PF00501">
    <property type="entry name" value="AMP-binding"/>
    <property type="match status" value="1"/>
</dbReference>
<dbReference type="InterPro" id="IPR000873">
    <property type="entry name" value="AMP-dep_synth/lig_dom"/>
</dbReference>
<reference evidence="3" key="1">
    <citation type="submission" date="2022-10" db="EMBL/GenBank/DDBJ databases">
        <title>The complete genomes of actinobacterial strains from the NBC collection.</title>
        <authorList>
            <person name="Joergensen T.S."/>
            <person name="Alvarez Arevalo M."/>
            <person name="Sterndorff E.B."/>
            <person name="Faurdal D."/>
            <person name="Vuksanovic O."/>
            <person name="Mourched A.-S."/>
            <person name="Charusanti P."/>
            <person name="Shaw S."/>
            <person name="Blin K."/>
            <person name="Weber T."/>
        </authorList>
    </citation>
    <scope>NUCLEOTIDE SEQUENCE</scope>
    <source>
        <strain evidence="3">NBC_01393</strain>
    </source>
</reference>
<dbReference type="CDD" id="cd05924">
    <property type="entry name" value="FACL_like_5"/>
    <property type="match status" value="1"/>
</dbReference>
<feature type="domain" description="AMP-dependent synthetase/ligase" evidence="1">
    <location>
        <begin position="10"/>
        <end position="406"/>
    </location>
</feature>
<sequence length="551" mass="59305">MEYNLADLFESVVDVVPDREALVYIDHPGTGAERRLTYAQLDAAANRIAHHLIDSGIRPGEHLGLHLYNGVEYLQTVLACLKARIVPVNVNYRYVEEELAYLYQDADLVALVFDAEFTDRVAAARPRAPRLRHLVRVGAAAPGAGAVDAQGPAGSEGAVDAVDFGDAEASGSPLRGFPPRSADDQFIIYTGGTTGMPKGVMWRQEDLFFAGLGGGAPTGDPVTKPQELAERVAAGGAGITFFPTPPLMHGTSTLTAFIAFNFGQRVVLHRKFAPEDVLRTIEKEKVTSVSLVGDAMLRPLIDALNGPLKGTDCSALFSVSSSGAIMSDTVREQFQALVPNVMLLNNFGSSESGFNGTATADSGPERGFRIRVNARTQVVDPVTHEPVAAGEPGRVAQRGHVPLGYYNDPKKTAETFFRKGDERWVLLGDMATVDEEGIVVVLGRGSQCINTGGEKVYPEEVEQALKSHPDVYDALVAGVPDPKWGSHVAAVVQLREGAPRPSLDDIQTHCRARLAGYKVPRQLVITDSIQRSPSGKADYRWAREVAVTADR</sequence>
<dbReference type="EMBL" id="CP109546">
    <property type="protein sequence ID" value="WTZ07593.1"/>
    <property type="molecule type" value="Genomic_DNA"/>
</dbReference>
<name>A0AAU3HRA2_9ACTN</name>
<gene>
    <name evidence="3" type="ORF">OG699_06005</name>
</gene>
<dbReference type="NCBIfam" id="NF005863">
    <property type="entry name" value="PRK07798.1"/>
    <property type="match status" value="1"/>
</dbReference>
<dbReference type="Gene3D" id="3.40.50.12780">
    <property type="entry name" value="N-terminal domain of ligase-like"/>
    <property type="match status" value="1"/>
</dbReference>
<dbReference type="PANTHER" id="PTHR43767">
    <property type="entry name" value="LONG-CHAIN-FATTY-ACID--COA LIGASE"/>
    <property type="match status" value="1"/>
</dbReference>
<dbReference type="Gene3D" id="3.30.300.30">
    <property type="match status" value="1"/>
</dbReference>
<dbReference type="InterPro" id="IPR045851">
    <property type="entry name" value="AMP-bd_C_sf"/>
</dbReference>
<proteinExistence type="predicted"/>
<feature type="domain" description="AMP-binding enzyme C-terminal" evidence="2">
    <location>
        <begin position="460"/>
        <end position="536"/>
    </location>
</feature>
<evidence type="ECO:0000313" key="3">
    <source>
        <dbReference type="EMBL" id="WTZ07593.1"/>
    </source>
</evidence>
<dbReference type="PANTHER" id="PTHR43767:SF1">
    <property type="entry name" value="NONRIBOSOMAL PEPTIDE SYNTHASE PES1 (EUROFUNG)-RELATED"/>
    <property type="match status" value="1"/>
</dbReference>
<dbReference type="Pfam" id="PF13193">
    <property type="entry name" value="AMP-binding_C"/>
    <property type="match status" value="1"/>
</dbReference>
<dbReference type="PROSITE" id="PS00455">
    <property type="entry name" value="AMP_BINDING"/>
    <property type="match status" value="1"/>
</dbReference>
<dbReference type="InterPro" id="IPR042099">
    <property type="entry name" value="ANL_N_sf"/>
</dbReference>
<dbReference type="AlphaFoldDB" id="A0AAU3HRA2"/>
<organism evidence="3">
    <name type="scientific">Streptomyces sp. NBC_01393</name>
    <dbReference type="NCBI Taxonomy" id="2903851"/>
    <lineage>
        <taxon>Bacteria</taxon>
        <taxon>Bacillati</taxon>
        <taxon>Actinomycetota</taxon>
        <taxon>Actinomycetes</taxon>
        <taxon>Kitasatosporales</taxon>
        <taxon>Streptomycetaceae</taxon>
        <taxon>Streptomyces</taxon>
    </lineage>
</organism>
<evidence type="ECO:0000259" key="1">
    <source>
        <dbReference type="Pfam" id="PF00501"/>
    </source>
</evidence>
<accession>A0AAU3HRA2</accession>
<dbReference type="InterPro" id="IPR025110">
    <property type="entry name" value="AMP-bd_C"/>
</dbReference>
<evidence type="ECO:0000259" key="2">
    <source>
        <dbReference type="Pfam" id="PF13193"/>
    </source>
</evidence>
<dbReference type="SUPFAM" id="SSF56801">
    <property type="entry name" value="Acetyl-CoA synthetase-like"/>
    <property type="match status" value="1"/>
</dbReference>
<dbReference type="GO" id="GO:0016878">
    <property type="term" value="F:acid-thiol ligase activity"/>
    <property type="evidence" value="ECO:0007669"/>
    <property type="project" value="UniProtKB-ARBA"/>
</dbReference>